<dbReference type="PANTHER" id="PTHR42795">
    <property type="entry name" value="ALANINE DEHYDROGENASE"/>
    <property type="match status" value="1"/>
</dbReference>
<dbReference type="GO" id="GO:0047126">
    <property type="term" value="F:N5-(carboxyethyl)ornithine synthase activity"/>
    <property type="evidence" value="ECO:0007669"/>
    <property type="project" value="UniProtKB-EC"/>
</dbReference>
<reference evidence="4 5" key="1">
    <citation type="submission" date="2016-06" db="EMBL/GenBank/DDBJ databases">
        <title>Genome sequence of Clostridium acetireducens DSM 10703.</title>
        <authorList>
            <person name="Poehlein A."/>
            <person name="Fluechter S."/>
            <person name="Duerre P."/>
            <person name="Daniel R."/>
        </authorList>
    </citation>
    <scope>NUCLEOTIDE SEQUENCE [LARGE SCALE GENOMIC DNA]</scope>
    <source>
        <strain evidence="4 5">DSM 10703</strain>
    </source>
</reference>
<evidence type="ECO:0000259" key="3">
    <source>
        <dbReference type="SMART" id="SM01003"/>
    </source>
</evidence>
<dbReference type="EC" id="1.5.1.24" evidence="4"/>
<evidence type="ECO:0000313" key="4">
    <source>
        <dbReference type="EMBL" id="OFI06713.1"/>
    </source>
</evidence>
<name>A0A1E8EZY8_9CLOT</name>
<proteinExistence type="predicted"/>
<dbReference type="SMART" id="SM01003">
    <property type="entry name" value="AlaDh_PNT_N"/>
    <property type="match status" value="1"/>
</dbReference>
<feature type="domain" description="Alanine dehydrogenase/pyridine nucleotide transhydrogenase NAD(H)-binding" evidence="2">
    <location>
        <begin position="154"/>
        <end position="273"/>
    </location>
</feature>
<dbReference type="Gene3D" id="3.40.50.720">
    <property type="entry name" value="NAD(P)-binding Rossmann-like Domain"/>
    <property type="match status" value="2"/>
</dbReference>
<protein>
    <submittedName>
        <fullName evidence="4">N(5)-(Carboxyethyl)ornithine synthase</fullName>
        <ecNumber evidence="4">1.5.1.24</ecNumber>
    </submittedName>
</protein>
<dbReference type="AlphaFoldDB" id="A0A1E8EZY8"/>
<dbReference type="STRING" id="1121290.CLAOCE_08680"/>
<dbReference type="Pfam" id="PF05222">
    <property type="entry name" value="AlaDh_PNT_N"/>
    <property type="match status" value="1"/>
</dbReference>
<dbReference type="PANTHER" id="PTHR42795:SF1">
    <property type="entry name" value="ALANINE DEHYDROGENASE"/>
    <property type="match status" value="1"/>
</dbReference>
<dbReference type="GO" id="GO:0005886">
    <property type="term" value="C:plasma membrane"/>
    <property type="evidence" value="ECO:0007669"/>
    <property type="project" value="TreeGrafter"/>
</dbReference>
<dbReference type="RefSeq" id="WP_070109819.1">
    <property type="nucleotide sequence ID" value="NZ_LZFO01000009.1"/>
</dbReference>
<organism evidence="4 5">
    <name type="scientific">Clostridium acetireducens DSM 10703</name>
    <dbReference type="NCBI Taxonomy" id="1121290"/>
    <lineage>
        <taxon>Bacteria</taxon>
        <taxon>Bacillati</taxon>
        <taxon>Bacillota</taxon>
        <taxon>Clostridia</taxon>
        <taxon>Eubacteriales</taxon>
        <taxon>Clostridiaceae</taxon>
        <taxon>Clostridium</taxon>
    </lineage>
</organism>
<dbReference type="EMBL" id="LZFO01000009">
    <property type="protein sequence ID" value="OFI06713.1"/>
    <property type="molecule type" value="Genomic_DNA"/>
</dbReference>
<evidence type="ECO:0000256" key="1">
    <source>
        <dbReference type="ARBA" id="ARBA00023002"/>
    </source>
</evidence>
<dbReference type="InterPro" id="IPR007886">
    <property type="entry name" value="AlaDH/PNT_N"/>
</dbReference>
<feature type="domain" description="Alanine dehydrogenase/pyridine nucleotide transhydrogenase N-terminal" evidence="3">
    <location>
        <begin position="4"/>
        <end position="122"/>
    </location>
</feature>
<keyword evidence="5" id="KW-1185">Reference proteome</keyword>
<dbReference type="Pfam" id="PF01262">
    <property type="entry name" value="AlaDh_PNT_C"/>
    <property type="match status" value="1"/>
</dbReference>
<dbReference type="InterPro" id="IPR007698">
    <property type="entry name" value="AlaDH/PNT_NAD(H)-bd"/>
</dbReference>
<dbReference type="InterPro" id="IPR036291">
    <property type="entry name" value="NAD(P)-bd_dom_sf"/>
</dbReference>
<comment type="caution">
    <text evidence="4">The sequence shown here is derived from an EMBL/GenBank/DDBJ whole genome shotgun (WGS) entry which is preliminary data.</text>
</comment>
<keyword evidence="1 4" id="KW-0560">Oxidoreductase</keyword>
<dbReference type="OrthoDB" id="9804592at2"/>
<accession>A0A1E8EZY8</accession>
<dbReference type="Proteomes" id="UP000175744">
    <property type="component" value="Unassembled WGS sequence"/>
</dbReference>
<dbReference type="GO" id="GO:0006524">
    <property type="term" value="P:alanine catabolic process"/>
    <property type="evidence" value="ECO:0007669"/>
    <property type="project" value="TreeGrafter"/>
</dbReference>
<dbReference type="SUPFAM" id="SSF52283">
    <property type="entry name" value="Formate/glycerate dehydrogenase catalytic domain-like"/>
    <property type="match status" value="1"/>
</dbReference>
<evidence type="ECO:0000259" key="2">
    <source>
        <dbReference type="SMART" id="SM01002"/>
    </source>
</evidence>
<sequence>MKLGFIISKSIGEKRVPLLPQHIKDFENEIYIEKGYGKDLGIEDYEYEKKGCKVLSKEKVFKECDGIFSLKVIKPEDYKYVKEGQVILGWILPETAGKDFMEKQAIPKKLTIVNLDTINPCAYYQDKIIPVNWIKKNFIRKNSYMAGYSAVLHALMSHGMLPNSNTKVAILGAGNVAQGSFNAISLFNSDIRMFYRKTMNEFLEDIGEYDLIINGIQIKTGDNIIITKKHLEKVKKGCLIIDSAANEDMVIEDIKYTNLENPLYCKDGVYYYCVNNAPSIFYRESSKILSEGFSKYVFSKDIKAFLELRVVGD</sequence>
<evidence type="ECO:0000313" key="5">
    <source>
        <dbReference type="Proteomes" id="UP000175744"/>
    </source>
</evidence>
<dbReference type="SMART" id="SM01002">
    <property type="entry name" value="AlaDh_PNT_C"/>
    <property type="match status" value="1"/>
</dbReference>
<gene>
    <name evidence="4" type="primary">ceo</name>
    <name evidence="4" type="ORF">CLOACE_08680</name>
</gene>
<dbReference type="GO" id="GO:0000286">
    <property type="term" value="F:alanine dehydrogenase activity"/>
    <property type="evidence" value="ECO:0007669"/>
    <property type="project" value="TreeGrafter"/>
</dbReference>
<dbReference type="SUPFAM" id="SSF51735">
    <property type="entry name" value="NAD(P)-binding Rossmann-fold domains"/>
    <property type="match status" value="1"/>
</dbReference>